<dbReference type="Proteomes" id="UP001338582">
    <property type="component" value="Chromosome 2"/>
</dbReference>
<keyword evidence="2" id="KW-1185">Reference proteome</keyword>
<gene>
    <name evidence="1" type="ORF">PUMCH_001885</name>
</gene>
<dbReference type="RefSeq" id="XP_062876989.1">
    <property type="nucleotide sequence ID" value="XM_063020919.1"/>
</dbReference>
<evidence type="ECO:0000313" key="1">
    <source>
        <dbReference type="EMBL" id="WPK24606.1"/>
    </source>
</evidence>
<dbReference type="KEGG" id="asau:88172950"/>
<sequence length="581" mass="68083">MPHVLLWQDLPSEVWDLILMNLLVDEYLDLYKLVEGPFKEFLNDSTRFNALFHMNYGKQLEAFEWGDANLLPDSYMVYRLNYLNEVEKIMRRIHELNLPEPSSDDPKYSPDNYPPELMTSIVELSCKPEYKLVSLHHAAQQEEVIKGKLAAAALDPENCMDINLQEASWALHLAHMQQFSQSVQFFRDSEAKCDHDLERCHFELARCRADFSALAPFRTKVLNQIRKRITDFNSSYSKRLRFQSRDMFHGYLRTICLIITRYLPFKTIATRQNQNDGLLGFYSGQTIASMNIVLAVIAKILQEELFDKFILEYPQTILRKIVVKVSQLFIIAGDTIISIGPDYSASVYSIDNVRSNYHWDDFSPIRYIDAVENAYSFHKPESELFFNDPNELSTRDWSPEKSGPGTERLRFVRLLLLWICNRSRFELSEVKPIMQSQDFYHYFSCMRYHLEAYKPSNFGIFLKELKPKKVDPSERHPLVINWNQRYIGAKFGVMKRPDPSGIRQDDLEFLIVFPFDNIEPAMTTADSFKLLKPADFGARFAAYLYWVICSEGGNYLTRYCQPNLEITEEQISLYFDRDNFR</sequence>
<dbReference type="EMBL" id="CP138895">
    <property type="protein sequence ID" value="WPK24606.1"/>
    <property type="molecule type" value="Genomic_DNA"/>
</dbReference>
<name>A0AAX4H8P0_9ASCO</name>
<dbReference type="AlphaFoldDB" id="A0AAX4H8P0"/>
<protein>
    <recommendedName>
        <fullName evidence="3">F-box domain-containing protein</fullName>
    </recommendedName>
</protein>
<dbReference type="GeneID" id="88172950"/>
<accession>A0AAX4H8P0</accession>
<reference evidence="1 2" key="1">
    <citation type="submission" date="2023-10" db="EMBL/GenBank/DDBJ databases">
        <title>Draft Genome Sequence of Candida saopaulonensis from a very Premature Infant with Sepsis.</title>
        <authorList>
            <person name="Ning Y."/>
            <person name="Dai R."/>
            <person name="Xiao M."/>
            <person name="Xu Y."/>
            <person name="Yan Q."/>
            <person name="Zhang L."/>
        </authorList>
    </citation>
    <scope>NUCLEOTIDE SEQUENCE [LARGE SCALE GENOMIC DNA]</scope>
    <source>
        <strain evidence="1 2">19XY460</strain>
    </source>
</reference>
<evidence type="ECO:0000313" key="2">
    <source>
        <dbReference type="Proteomes" id="UP001338582"/>
    </source>
</evidence>
<evidence type="ECO:0008006" key="3">
    <source>
        <dbReference type="Google" id="ProtNLM"/>
    </source>
</evidence>
<organism evidence="1 2">
    <name type="scientific">Australozyma saopauloensis</name>
    <dbReference type="NCBI Taxonomy" id="291208"/>
    <lineage>
        <taxon>Eukaryota</taxon>
        <taxon>Fungi</taxon>
        <taxon>Dikarya</taxon>
        <taxon>Ascomycota</taxon>
        <taxon>Saccharomycotina</taxon>
        <taxon>Pichiomycetes</taxon>
        <taxon>Metschnikowiaceae</taxon>
        <taxon>Australozyma</taxon>
    </lineage>
</organism>
<proteinExistence type="predicted"/>